<dbReference type="InterPro" id="IPR036265">
    <property type="entry name" value="HIT-like_sf"/>
</dbReference>
<keyword evidence="4" id="KW-1185">Reference proteome</keyword>
<accession>A0A1J8Q001</accession>
<dbReference type="GO" id="GO:0005634">
    <property type="term" value="C:nucleus"/>
    <property type="evidence" value="ECO:0007669"/>
    <property type="project" value="TreeGrafter"/>
</dbReference>
<dbReference type="Proteomes" id="UP000183567">
    <property type="component" value="Unassembled WGS sequence"/>
</dbReference>
<dbReference type="GO" id="GO:0030983">
    <property type="term" value="F:mismatched DNA binding"/>
    <property type="evidence" value="ECO:0007669"/>
    <property type="project" value="TreeGrafter"/>
</dbReference>
<dbReference type="Pfam" id="PF11969">
    <property type="entry name" value="DcpS_C"/>
    <property type="match status" value="1"/>
</dbReference>
<feature type="compositionally biased region" description="Basic and acidic residues" evidence="1">
    <location>
        <begin position="235"/>
        <end position="264"/>
    </location>
</feature>
<dbReference type="SUPFAM" id="SSF54197">
    <property type="entry name" value="HIT-like"/>
    <property type="match status" value="1"/>
</dbReference>
<dbReference type="Pfam" id="PF16278">
    <property type="entry name" value="zf-C2HE"/>
    <property type="match status" value="1"/>
</dbReference>
<dbReference type="GO" id="GO:0003697">
    <property type="term" value="F:single-stranded DNA binding"/>
    <property type="evidence" value="ECO:0007669"/>
    <property type="project" value="TreeGrafter"/>
</dbReference>
<comment type="caution">
    <text evidence="3">The sequence shown here is derived from an EMBL/GenBank/DDBJ whole genome shotgun (WGS) entry which is preliminary data.</text>
</comment>
<dbReference type="GO" id="GO:0003725">
    <property type="term" value="F:double-stranded RNA binding"/>
    <property type="evidence" value="ECO:0007669"/>
    <property type="project" value="TreeGrafter"/>
</dbReference>
<dbReference type="AlphaFoldDB" id="A0A1J8Q001"/>
<dbReference type="PANTHER" id="PTHR12486">
    <property type="entry name" value="APRATAXIN-RELATED"/>
    <property type="match status" value="1"/>
</dbReference>
<dbReference type="GO" id="GO:0033699">
    <property type="term" value="F:DNA 5'-adenosine monophosphate hydrolase activity"/>
    <property type="evidence" value="ECO:0007669"/>
    <property type="project" value="TreeGrafter"/>
</dbReference>
<dbReference type="Gene3D" id="3.30.428.10">
    <property type="entry name" value="HIT-like"/>
    <property type="match status" value="1"/>
</dbReference>
<proteinExistence type="predicted"/>
<name>A0A1J8Q001_9AGAM</name>
<feature type="domain" description="Aprataxin C2HE/C2H2/C2HC zinc finger" evidence="2">
    <location>
        <begin position="148"/>
        <end position="212"/>
    </location>
</feature>
<gene>
    <name evidence="3" type="ORF">AZE42_00772</name>
</gene>
<reference evidence="3 4" key="1">
    <citation type="submission" date="2016-03" db="EMBL/GenBank/DDBJ databases">
        <title>Comparative genomics of the ectomycorrhizal sister species Rhizopogon vinicolor and Rhizopogon vesiculosus (Basidiomycota: Boletales) reveals a divergence of the mating type B locus.</title>
        <authorList>
            <person name="Mujic A.B."/>
            <person name="Kuo A."/>
            <person name="Tritt A."/>
            <person name="Lipzen A."/>
            <person name="Chen C."/>
            <person name="Johnson J."/>
            <person name="Sharma A."/>
            <person name="Barry K."/>
            <person name="Grigoriev I.V."/>
            <person name="Spatafora J.W."/>
        </authorList>
    </citation>
    <scope>NUCLEOTIDE SEQUENCE [LARGE SCALE GENOMIC DNA]</scope>
    <source>
        <strain evidence="3 4">AM-OR11-056</strain>
    </source>
</reference>
<dbReference type="STRING" id="180088.A0A1J8Q001"/>
<dbReference type="PANTHER" id="PTHR12486:SF4">
    <property type="entry name" value="APRATAXIN"/>
    <property type="match status" value="1"/>
</dbReference>
<evidence type="ECO:0000313" key="3">
    <source>
        <dbReference type="EMBL" id="OJA14870.1"/>
    </source>
</evidence>
<dbReference type="OrthoDB" id="3512845at2759"/>
<dbReference type="InterPro" id="IPR032566">
    <property type="entry name" value="Znf-C2HE"/>
</dbReference>
<dbReference type="EMBL" id="LVVM01003459">
    <property type="protein sequence ID" value="OJA14870.1"/>
    <property type="molecule type" value="Genomic_DNA"/>
</dbReference>
<protein>
    <recommendedName>
        <fullName evidence="2">Aprataxin C2HE/C2H2/C2HC zinc finger domain-containing protein</fullName>
    </recommendedName>
</protein>
<sequence>MSGANLTIFRAYAQKSNPASLPPSVLLSHSETCLTAFDAFPKSIFHFLVLPRVRPPFNVYQLANLRSLLKCKKSDAKEILTVLSREADNVKRMIESEMLKKYGFKWEIWMGFHAVPSMEHLHLHILSADLCSPRMKLKKHYNSFHPKLGFFLHLSDVLSWFDADPSYYQTVSQLKMSEYEPLLKDDLSCWKCDRSFSNMPKLKSHLQEEFDKLSDQEKVKAERKRKRADSVAHTSSKETLGEKDDPRPDKLARESEGSKDDNND</sequence>
<evidence type="ECO:0000259" key="2">
    <source>
        <dbReference type="Pfam" id="PF16278"/>
    </source>
</evidence>
<dbReference type="GO" id="GO:0000012">
    <property type="term" value="P:single strand break repair"/>
    <property type="evidence" value="ECO:0007669"/>
    <property type="project" value="TreeGrafter"/>
</dbReference>
<evidence type="ECO:0000313" key="4">
    <source>
        <dbReference type="Proteomes" id="UP000183567"/>
    </source>
</evidence>
<feature type="region of interest" description="Disordered" evidence="1">
    <location>
        <begin position="213"/>
        <end position="264"/>
    </location>
</feature>
<evidence type="ECO:0000256" key="1">
    <source>
        <dbReference type="SAM" id="MobiDB-lite"/>
    </source>
</evidence>
<organism evidence="3 4">
    <name type="scientific">Rhizopogon vesiculosus</name>
    <dbReference type="NCBI Taxonomy" id="180088"/>
    <lineage>
        <taxon>Eukaryota</taxon>
        <taxon>Fungi</taxon>
        <taxon>Dikarya</taxon>
        <taxon>Basidiomycota</taxon>
        <taxon>Agaricomycotina</taxon>
        <taxon>Agaricomycetes</taxon>
        <taxon>Agaricomycetidae</taxon>
        <taxon>Boletales</taxon>
        <taxon>Suillineae</taxon>
        <taxon>Rhizopogonaceae</taxon>
        <taxon>Rhizopogon</taxon>
    </lineage>
</organism>
<dbReference type="GO" id="GO:1990165">
    <property type="term" value="F:single-strand break-containing DNA binding"/>
    <property type="evidence" value="ECO:0007669"/>
    <property type="project" value="TreeGrafter"/>
</dbReference>